<organism evidence="1">
    <name type="scientific">hydrothermal vent metagenome</name>
    <dbReference type="NCBI Taxonomy" id="652676"/>
    <lineage>
        <taxon>unclassified sequences</taxon>
        <taxon>metagenomes</taxon>
        <taxon>ecological metagenomes</taxon>
    </lineage>
</organism>
<reference evidence="1" key="1">
    <citation type="submission" date="2018-06" db="EMBL/GenBank/DDBJ databases">
        <authorList>
            <person name="Zhirakovskaya E."/>
        </authorList>
    </citation>
    <scope>NUCLEOTIDE SEQUENCE</scope>
</reference>
<proteinExistence type="predicted"/>
<feature type="non-terminal residue" evidence="1">
    <location>
        <position position="368"/>
    </location>
</feature>
<dbReference type="InterPro" id="IPR021272">
    <property type="entry name" value="DUF2851"/>
</dbReference>
<name>A0A3B1C2I5_9ZZZZ</name>
<evidence type="ECO:0008006" key="2">
    <source>
        <dbReference type="Google" id="ProtNLM"/>
    </source>
</evidence>
<protein>
    <recommendedName>
        <fullName evidence="2">DUF2851 family protein</fullName>
    </recommendedName>
</protein>
<accession>A0A3B1C2I5</accession>
<dbReference type="AlphaFoldDB" id="A0A3B1C2I5"/>
<dbReference type="EMBL" id="UOGC01000044">
    <property type="protein sequence ID" value="VAX17090.1"/>
    <property type="molecule type" value="Genomic_DNA"/>
</dbReference>
<dbReference type="Pfam" id="PF11013">
    <property type="entry name" value="DUF2851"/>
    <property type="match status" value="1"/>
</dbReference>
<evidence type="ECO:0000313" key="1">
    <source>
        <dbReference type="EMBL" id="VAX17090.1"/>
    </source>
</evidence>
<sequence>MRQNQYLEQFNTIPSIVMEAADQGHTPPSRKARKEIVERIWMEQPWGAHPVLDIKGRKLEILSPGWLNGGDGPNFKGALFRHDGGDQETGDVAIHVRSSDWARHKHHRDMAYNETRLHVVLYCDAMCEPRITSMGGTVIEVELATVCASAIDRIRATAEMEPSNKVPQELAGRCSSAMARIGGERGGNLLDAAGETRLELKSRRYFTAIKKGEGEEELYCGLLEALGYKAFKNHFERLAISATLGNIRLYLEDIRRSMRPIALQGLLLGTANLIPNPILVAKKVDKETAVHLGLLWEAWNSAQDSEMFRPALTANEWKVPGTRPANFPSRRIAGLAHFLAVHADSNLHTLFINLLNAFPADGDRKKVN</sequence>
<gene>
    <name evidence="1" type="ORF">MNBD_NITROSPINAE01-1745</name>
</gene>